<reference evidence="3 4" key="1">
    <citation type="submission" date="2016-10" db="EMBL/GenBank/DDBJ databases">
        <title>Draft Genome sequence of Roseomonas sp. strain M3.</title>
        <authorList>
            <person name="Subhash Y."/>
            <person name="Lee S."/>
        </authorList>
    </citation>
    <scope>NUCLEOTIDE SEQUENCE [LARGE SCALE GENOMIC DNA]</scope>
    <source>
        <strain evidence="3 4">M3</strain>
    </source>
</reference>
<evidence type="ECO:0000313" key="3">
    <source>
        <dbReference type="EMBL" id="ONG53363.1"/>
    </source>
</evidence>
<dbReference type="AlphaFoldDB" id="A0A1V2H4K4"/>
<dbReference type="GO" id="GO:0016020">
    <property type="term" value="C:membrane"/>
    <property type="evidence" value="ECO:0007669"/>
    <property type="project" value="InterPro"/>
</dbReference>
<dbReference type="OrthoDB" id="6758483at2"/>
<organism evidence="3 4">
    <name type="scientific">Teichococcus deserti</name>
    <dbReference type="NCBI Taxonomy" id="1817963"/>
    <lineage>
        <taxon>Bacteria</taxon>
        <taxon>Pseudomonadati</taxon>
        <taxon>Pseudomonadota</taxon>
        <taxon>Alphaproteobacteria</taxon>
        <taxon>Acetobacterales</taxon>
        <taxon>Roseomonadaceae</taxon>
        <taxon>Roseomonas</taxon>
    </lineage>
</organism>
<sequence length="431" mass="45421">MRKILLGTTAVVGALVMASTGAMAQGADPFRAAGPAMTSHRDLEVRLGGFFRYYYSNTTQDYTNGAAGNLGKSDFQQETEIHVVANGKAANGLRYGVAVEIQNDNFRQAQSISGSNTTTKTQLDLDEAWGYVAGSFGQLRFGDEDNVYGLMGQGYIANFASGGLDGDFYDSLYGQGRPALNMQSDAGDNTKIIYMSPQFAGFDFGASFAFNQGEGPEAGCGTTGTGCDRLASVAGGLIRRRNEVTAMLRYRGSFSGVGIGAHVGYMGADAIKNTTGISPDRMNLGLAGIQFTAFGFLVGGQYVFGDGNNGFSPRANLAGDSRQMNSFFTGVSYTYGDFTVGADYAEVRSAGNQSAAANGAALTGSRTEKGFNVGGTYRIAPGIEYIAEYTYIKREEAGFNFATGAANAAATRNANNSLDANVFLTGFRFAF</sequence>
<proteinExistence type="predicted"/>
<keyword evidence="4" id="KW-1185">Reference proteome</keyword>
<dbReference type="RefSeq" id="WP_076957626.1">
    <property type="nucleotide sequence ID" value="NZ_MLCO01000102.1"/>
</dbReference>
<dbReference type="EMBL" id="MLCO01000102">
    <property type="protein sequence ID" value="ONG53363.1"/>
    <property type="molecule type" value="Genomic_DNA"/>
</dbReference>
<dbReference type="Pfam" id="PF13609">
    <property type="entry name" value="Porin_4"/>
    <property type="match status" value="1"/>
</dbReference>
<dbReference type="InterPro" id="IPR033900">
    <property type="entry name" value="Gram_neg_porin_domain"/>
</dbReference>
<dbReference type="Proteomes" id="UP000188879">
    <property type="component" value="Unassembled WGS sequence"/>
</dbReference>
<feature type="chain" id="PRO_5012234383" description="Porin domain-containing protein" evidence="1">
    <location>
        <begin position="25"/>
        <end position="431"/>
    </location>
</feature>
<accession>A0A1V2H4K4</accession>
<dbReference type="GO" id="GO:0015288">
    <property type="term" value="F:porin activity"/>
    <property type="evidence" value="ECO:0007669"/>
    <property type="project" value="InterPro"/>
</dbReference>
<evidence type="ECO:0000313" key="4">
    <source>
        <dbReference type="Proteomes" id="UP000188879"/>
    </source>
</evidence>
<gene>
    <name evidence="3" type="ORF">BKE38_12170</name>
</gene>
<feature type="domain" description="Porin" evidence="2">
    <location>
        <begin position="14"/>
        <end position="395"/>
    </location>
</feature>
<evidence type="ECO:0000256" key="1">
    <source>
        <dbReference type="SAM" id="SignalP"/>
    </source>
</evidence>
<dbReference type="InterPro" id="IPR023614">
    <property type="entry name" value="Porin_dom_sf"/>
</dbReference>
<keyword evidence="1" id="KW-0732">Signal</keyword>
<comment type="caution">
    <text evidence="3">The sequence shown here is derived from an EMBL/GenBank/DDBJ whole genome shotgun (WGS) entry which is preliminary data.</text>
</comment>
<dbReference type="Gene3D" id="2.40.160.10">
    <property type="entry name" value="Porin"/>
    <property type="match status" value="1"/>
</dbReference>
<dbReference type="SUPFAM" id="SSF56935">
    <property type="entry name" value="Porins"/>
    <property type="match status" value="1"/>
</dbReference>
<name>A0A1V2H4K4_9PROT</name>
<evidence type="ECO:0000259" key="2">
    <source>
        <dbReference type="Pfam" id="PF13609"/>
    </source>
</evidence>
<feature type="signal peptide" evidence="1">
    <location>
        <begin position="1"/>
        <end position="24"/>
    </location>
</feature>
<protein>
    <recommendedName>
        <fullName evidence="2">Porin domain-containing protein</fullName>
    </recommendedName>
</protein>